<dbReference type="EMBL" id="BARW01002072">
    <property type="protein sequence ID" value="GAI67089.1"/>
    <property type="molecule type" value="Genomic_DNA"/>
</dbReference>
<protein>
    <submittedName>
        <fullName evidence="1">Uncharacterized protein</fullName>
    </submittedName>
</protein>
<sequence length="331" mass="35869">VGGELERDERAEVVFAEIFPPFSMPATGEALKKIIPVLDGQKYGEYISLSGELESLMAPPKLSIWGSKLVSFGTPMSNDPLLSTTLKYSRNITVECLAGATAITADYRVRLWGYVYNVDELSIVFGTMLFPASLVDKARGRVLTLSKTGYPAGIPVNGDTWKTLPGGNNQAIPKINPLARYAFNKNATDGKSGDYQFRYTIGNVDESEEEMYFDFDDKDALLVVGLGIRAVANLKETGLLIAGDYHPKGLIPTPLSAVTDPGAAGWNNLHFGHIPPIQATGILWYAIPKLERPYLIWNEIGMVVTRDDGTAISAGDIVAALTGVRIEMHGG</sequence>
<feature type="non-terminal residue" evidence="1">
    <location>
        <position position="1"/>
    </location>
</feature>
<comment type="caution">
    <text evidence="1">The sequence shown here is derived from an EMBL/GenBank/DDBJ whole genome shotgun (WGS) entry which is preliminary data.</text>
</comment>
<proteinExistence type="predicted"/>
<accession>X1SH55</accession>
<name>X1SH55_9ZZZZ</name>
<gene>
    <name evidence="1" type="ORF">S12H4_06043</name>
</gene>
<evidence type="ECO:0000313" key="1">
    <source>
        <dbReference type="EMBL" id="GAI67089.1"/>
    </source>
</evidence>
<reference evidence="1" key="1">
    <citation type="journal article" date="2014" name="Front. Microbiol.">
        <title>High frequency of phylogenetically diverse reductive dehalogenase-homologous genes in deep subseafloor sedimentary metagenomes.</title>
        <authorList>
            <person name="Kawai M."/>
            <person name="Futagami T."/>
            <person name="Toyoda A."/>
            <person name="Takaki Y."/>
            <person name="Nishi S."/>
            <person name="Hori S."/>
            <person name="Arai W."/>
            <person name="Tsubouchi T."/>
            <person name="Morono Y."/>
            <person name="Uchiyama I."/>
            <person name="Ito T."/>
            <person name="Fujiyama A."/>
            <person name="Inagaki F."/>
            <person name="Takami H."/>
        </authorList>
    </citation>
    <scope>NUCLEOTIDE SEQUENCE</scope>
    <source>
        <strain evidence="1">Expedition CK06-06</strain>
    </source>
</reference>
<organism evidence="1">
    <name type="scientific">marine sediment metagenome</name>
    <dbReference type="NCBI Taxonomy" id="412755"/>
    <lineage>
        <taxon>unclassified sequences</taxon>
        <taxon>metagenomes</taxon>
        <taxon>ecological metagenomes</taxon>
    </lineage>
</organism>
<dbReference type="AlphaFoldDB" id="X1SH55"/>